<dbReference type="InterPro" id="IPR037163">
    <property type="entry name" value="Spermidine_synt_N_sf"/>
</dbReference>
<dbReference type="Proteomes" id="UP000255139">
    <property type="component" value="Unassembled WGS sequence"/>
</dbReference>
<evidence type="ECO:0000313" key="4">
    <source>
        <dbReference type="Proteomes" id="UP000255139"/>
    </source>
</evidence>
<dbReference type="AlphaFoldDB" id="A0A099TYM6"/>
<sequence length="268" mass="30904">MWLNTSSSQNLQMQLTIHSKFADYKEDSVCVELFDSHVFGQIARIVYKDRSKHNEEVLIERFLHAQSEMLTYIPYCTRINIKRVLLFGTLNCQIAHLFANLGVEVDVVLPHIEAFHTLSGFLPNFKEIQANNKISFYPNFSSIKQSGYDIVLHLGELKAHEVQALHKLSSDDGIVIYRLENLYIEPNLALYSLDMVKPLFNILMPFVISCLDNSFYAFASKRFHPLADLLLQKSDMLDNVLFYNSNLHTSAFRMPTMIHNLILPCIKN</sequence>
<dbReference type="EMBL" id="UGJE01000002">
    <property type="protein sequence ID" value="STQ87138.1"/>
    <property type="molecule type" value="Genomic_DNA"/>
</dbReference>
<dbReference type="InterPro" id="IPR029063">
    <property type="entry name" value="SAM-dependent_MTases_sf"/>
</dbReference>
<dbReference type="Proteomes" id="UP000029922">
    <property type="component" value="Unassembled WGS sequence"/>
</dbReference>
<dbReference type="EMBL" id="JRPD02000022">
    <property type="protein sequence ID" value="TLD98897.1"/>
    <property type="molecule type" value="Genomic_DNA"/>
</dbReference>
<reference evidence="1 4" key="2">
    <citation type="submission" date="2018-06" db="EMBL/GenBank/DDBJ databases">
        <authorList>
            <consortium name="Pathogen Informatics"/>
            <person name="Doyle S."/>
        </authorList>
    </citation>
    <scope>NUCLEOTIDE SEQUENCE [LARGE SCALE GENOMIC DNA]</scope>
    <source>
        <strain evidence="1 4">NCTC12714</strain>
    </source>
</reference>
<gene>
    <name evidence="1" type="primary">speE</name>
    <name evidence="2" type="ORF">LS73_008045</name>
    <name evidence="1" type="ORF">NCTC12714_01960</name>
</gene>
<keyword evidence="4" id="KW-1185">Reference proteome</keyword>
<dbReference type="EC" id="2.5.1.16" evidence="1"/>
<protein>
    <submittedName>
        <fullName evidence="1 2">Spermidine synthase</fullName>
        <ecNumber evidence="1">2.5.1.16</ecNumber>
    </submittedName>
</protein>
<dbReference type="GO" id="GO:0004766">
    <property type="term" value="F:spermidine synthase activity"/>
    <property type="evidence" value="ECO:0007669"/>
    <property type="project" value="UniProtKB-EC"/>
</dbReference>
<proteinExistence type="predicted"/>
<dbReference type="Gene3D" id="2.30.140.10">
    <property type="entry name" value="Spermidine synthase, tetramerisation domain"/>
    <property type="match status" value="1"/>
</dbReference>
<name>A0A099TYM6_9HELI</name>
<dbReference type="OrthoDB" id="9793120at2"/>
<reference evidence="2 3" key="1">
    <citation type="journal article" date="2014" name="Genome Announc.">
        <title>Draft genome sequences of eight enterohepatic helicobacter species isolated from both laboratory and wild rodents.</title>
        <authorList>
            <person name="Sheh A."/>
            <person name="Shen Z."/>
            <person name="Fox J.G."/>
        </authorList>
    </citation>
    <scope>NUCLEOTIDE SEQUENCE [LARGE SCALE GENOMIC DNA]</scope>
    <source>
        <strain evidence="2 3">ST1</strain>
    </source>
</reference>
<keyword evidence="1" id="KW-0808">Transferase</keyword>
<dbReference type="Gene3D" id="3.40.50.150">
    <property type="entry name" value="Vaccinia Virus protein VP39"/>
    <property type="match status" value="1"/>
</dbReference>
<dbReference type="SUPFAM" id="SSF53335">
    <property type="entry name" value="S-adenosyl-L-methionine-dependent methyltransferases"/>
    <property type="match status" value="1"/>
</dbReference>
<evidence type="ECO:0000313" key="1">
    <source>
        <dbReference type="EMBL" id="STQ87138.1"/>
    </source>
</evidence>
<accession>A0A099TYM6</accession>
<organism evidence="1 4">
    <name type="scientific">Helicobacter muridarum</name>
    <dbReference type="NCBI Taxonomy" id="216"/>
    <lineage>
        <taxon>Bacteria</taxon>
        <taxon>Pseudomonadati</taxon>
        <taxon>Campylobacterota</taxon>
        <taxon>Epsilonproteobacteria</taxon>
        <taxon>Campylobacterales</taxon>
        <taxon>Helicobacteraceae</taxon>
        <taxon>Helicobacter</taxon>
    </lineage>
</organism>
<dbReference type="STRING" id="216.LS73_09320"/>
<dbReference type="RefSeq" id="WP_034559366.1">
    <property type="nucleotide sequence ID" value="NZ_FZML01000026.1"/>
</dbReference>
<evidence type="ECO:0000313" key="3">
    <source>
        <dbReference type="Proteomes" id="UP000029922"/>
    </source>
</evidence>
<evidence type="ECO:0000313" key="2">
    <source>
        <dbReference type="EMBL" id="TLD98897.1"/>
    </source>
</evidence>